<dbReference type="Ensembl" id="ENSSFAT00005053533.1">
    <property type="protein sequence ID" value="ENSSFAP00005051885.1"/>
    <property type="gene ID" value="ENSSFAG00005024897.1"/>
</dbReference>
<keyword evidence="12" id="KW-0406">Ion transport</keyword>
<evidence type="ECO:0000256" key="18">
    <source>
        <dbReference type="ARBA" id="ARBA00034430"/>
    </source>
</evidence>
<dbReference type="CTD" id="3749"/>
<evidence type="ECO:0000256" key="1">
    <source>
        <dbReference type="ARBA" id="ARBA00004651"/>
    </source>
</evidence>
<sequence length="598" mass="66717">MISSVCVSSYRGRKSGNKPPSKACLKEDMARGEDSDKIIINVGGTRHETYKSTLRTLPGTRLAWLADPDPQVSSDASAAPPPSSEFFFDRHPGIFAYVLNYYRTGKLHCPADVCGPLFEEELAFWGIDETDVEPCCWMTYRQHRDAEEALEIFEPPDPDDADDDREVPRRFGIEDCPDRSRGCCQVWQPKVWALFDDPYSSRAARGVALASLFFILVSITTFCLETHEAFNELQNRTDVVFDGNVTREVESREMVTKPILTLVEGVCVVWFTFEFLMRIVSCPNKVVFVKNALNIIDFVAILPFYLEMGLRGLSSKAANDVLGFLRVVRFVRILRIFKLTRHFVGLRVLGHTLRASVNEFLLLIIFLALGVLIFATMIYYAERIGAQPNDPTGSNHTHFKNIPISFWWAVVTMTTLGYGDMYPQTWLGMMVGALCALAGVLTIAMPVPVIVNNFGMYYSLAMAKQKLPKKKKKHNPNPDAPTDSASFGKSETNSHRDSTQSDTCPLAAEENVSRNRSDSKQNGDANVALSEEEGCSLTQPLSPSEKWSLRCSRGRDKSKKEGTCFLLTSGDPNVHSESCKDILAATGNYAQPEVTTLT</sequence>
<evidence type="ECO:0000256" key="16">
    <source>
        <dbReference type="ARBA" id="ARBA00023303"/>
    </source>
</evidence>
<dbReference type="Pfam" id="PF00520">
    <property type="entry name" value="Ion_trans"/>
    <property type="match status" value="1"/>
</dbReference>
<dbReference type="InterPro" id="IPR003131">
    <property type="entry name" value="T1-type_BTB"/>
</dbReference>
<evidence type="ECO:0000256" key="9">
    <source>
        <dbReference type="ARBA" id="ARBA00022958"/>
    </source>
</evidence>
<dbReference type="SUPFAM" id="SSF54695">
    <property type="entry name" value="POZ domain"/>
    <property type="match status" value="1"/>
</dbReference>
<feature type="domain" description="BTB" evidence="21">
    <location>
        <begin position="36"/>
        <end position="143"/>
    </location>
</feature>
<feature type="region of interest" description="Disordered" evidence="19">
    <location>
        <begin position="468"/>
        <end position="549"/>
    </location>
</feature>
<dbReference type="GO" id="GO:0042734">
    <property type="term" value="C:presynaptic membrane"/>
    <property type="evidence" value="ECO:0007669"/>
    <property type="project" value="UniProtKB-SubCell"/>
</dbReference>
<dbReference type="FunFam" id="1.10.287.70:FF:000011">
    <property type="entry name" value="Potassium channel, voltage-gated Shaw-related subfamily C, member 4"/>
    <property type="match status" value="1"/>
</dbReference>
<dbReference type="InterPro" id="IPR021645">
    <property type="entry name" value="Shal-type_N"/>
</dbReference>
<dbReference type="Gene3D" id="1.20.120.350">
    <property type="entry name" value="Voltage-gated potassium channels. Chain C"/>
    <property type="match status" value="1"/>
</dbReference>
<dbReference type="GO" id="GO:0032809">
    <property type="term" value="C:neuronal cell body membrane"/>
    <property type="evidence" value="ECO:0007669"/>
    <property type="project" value="TreeGrafter"/>
</dbReference>
<feature type="compositionally biased region" description="Basic and acidic residues" evidence="19">
    <location>
        <begin position="511"/>
        <end position="521"/>
    </location>
</feature>
<evidence type="ECO:0000256" key="7">
    <source>
        <dbReference type="ARBA" id="ARBA00022826"/>
    </source>
</evidence>
<dbReference type="GO" id="GO:0032590">
    <property type="term" value="C:dendrite membrane"/>
    <property type="evidence" value="ECO:0007669"/>
    <property type="project" value="TreeGrafter"/>
</dbReference>
<dbReference type="GeneID" id="115407606"/>
<dbReference type="InterPro" id="IPR005405">
    <property type="entry name" value="K_chnl_volt-dep_Kv3.4"/>
</dbReference>
<evidence type="ECO:0000256" key="3">
    <source>
        <dbReference type="ARBA" id="ARBA00022475"/>
    </source>
</evidence>
<keyword evidence="15" id="KW-0966">Cell projection</keyword>
<evidence type="ECO:0000256" key="17">
    <source>
        <dbReference type="ARBA" id="ARBA00034111"/>
    </source>
</evidence>
<dbReference type="GO" id="GO:0045211">
    <property type="term" value="C:postsynaptic membrane"/>
    <property type="evidence" value="ECO:0007669"/>
    <property type="project" value="TreeGrafter"/>
</dbReference>
<dbReference type="InterPro" id="IPR011333">
    <property type="entry name" value="SKP1/BTB/POZ_sf"/>
</dbReference>
<evidence type="ECO:0000256" key="2">
    <source>
        <dbReference type="ARBA" id="ARBA00022448"/>
    </source>
</evidence>
<keyword evidence="13 20" id="KW-0472">Membrane</keyword>
<dbReference type="OMA" id="RIGANPT"/>
<dbReference type="InterPro" id="IPR028325">
    <property type="entry name" value="VG_K_chnl"/>
</dbReference>
<dbReference type="Pfam" id="PF11601">
    <property type="entry name" value="Shal-type"/>
    <property type="match status" value="1"/>
</dbReference>
<organism evidence="22 23">
    <name type="scientific">Salarias fasciatus</name>
    <name type="common">Jewelled blenny</name>
    <name type="synonym">Blennius fasciatus</name>
    <dbReference type="NCBI Taxonomy" id="181472"/>
    <lineage>
        <taxon>Eukaryota</taxon>
        <taxon>Metazoa</taxon>
        <taxon>Chordata</taxon>
        <taxon>Craniata</taxon>
        <taxon>Vertebrata</taxon>
        <taxon>Euteleostomi</taxon>
        <taxon>Actinopterygii</taxon>
        <taxon>Neopterygii</taxon>
        <taxon>Teleostei</taxon>
        <taxon>Neoteleostei</taxon>
        <taxon>Acanthomorphata</taxon>
        <taxon>Ovalentaria</taxon>
        <taxon>Blenniimorphae</taxon>
        <taxon>Blenniiformes</taxon>
        <taxon>Blennioidei</taxon>
        <taxon>Blenniidae</taxon>
        <taxon>Salariinae</taxon>
        <taxon>Salarias</taxon>
    </lineage>
</organism>
<dbReference type="Pfam" id="PF02214">
    <property type="entry name" value="BTB_2"/>
    <property type="match status" value="1"/>
</dbReference>
<dbReference type="PRINTS" id="PR01491">
    <property type="entry name" value="KVCHANNEL"/>
</dbReference>
<feature type="transmembrane region" description="Helical" evidence="20">
    <location>
        <begin position="431"/>
        <end position="460"/>
    </location>
</feature>
<dbReference type="GO" id="GO:0005251">
    <property type="term" value="F:delayed rectifier potassium channel activity"/>
    <property type="evidence" value="ECO:0007669"/>
    <property type="project" value="TreeGrafter"/>
</dbReference>
<keyword evidence="5" id="KW-0597">Phosphoprotein</keyword>
<proteinExistence type="predicted"/>
<dbReference type="FunFam" id="1.20.120.350:FF:000014">
    <property type="entry name" value="Potassium channel, voltage-gated Shaw-related subfamily C, member 4"/>
    <property type="match status" value="1"/>
</dbReference>
<dbReference type="InterPro" id="IPR005821">
    <property type="entry name" value="Ion_trans_dom"/>
</dbReference>
<dbReference type="OrthoDB" id="10025005at2759"/>
<evidence type="ECO:0000256" key="6">
    <source>
        <dbReference type="ARBA" id="ARBA00022692"/>
    </source>
</evidence>
<dbReference type="PANTHER" id="PTHR11537">
    <property type="entry name" value="VOLTAGE-GATED POTASSIUM CHANNEL"/>
    <property type="match status" value="1"/>
</dbReference>
<reference evidence="22" key="1">
    <citation type="submission" date="2019-06" db="EMBL/GenBank/DDBJ databases">
        <authorList>
            <consortium name="Wellcome Sanger Institute Data Sharing"/>
        </authorList>
    </citation>
    <scope>NUCLEOTIDE SEQUENCE [LARGE SCALE GENOMIC DNA]</scope>
</reference>
<keyword evidence="4" id="KW-0633">Potassium transport</keyword>
<dbReference type="GO" id="GO:0001508">
    <property type="term" value="P:action potential"/>
    <property type="evidence" value="ECO:0007669"/>
    <property type="project" value="TreeGrafter"/>
</dbReference>
<keyword evidence="11" id="KW-0770">Synapse</keyword>
<keyword evidence="16" id="KW-0407">Ion channel</keyword>
<dbReference type="GO" id="GO:0043679">
    <property type="term" value="C:axon terminus"/>
    <property type="evidence" value="ECO:0007669"/>
    <property type="project" value="TreeGrafter"/>
</dbReference>
<dbReference type="GO" id="GO:0051260">
    <property type="term" value="P:protein homooligomerization"/>
    <property type="evidence" value="ECO:0007669"/>
    <property type="project" value="InterPro"/>
</dbReference>
<evidence type="ECO:0000256" key="15">
    <source>
        <dbReference type="ARBA" id="ARBA00023273"/>
    </source>
</evidence>
<dbReference type="PRINTS" id="PR01498">
    <property type="entry name" value="SHAWCHANNEL"/>
</dbReference>
<keyword evidence="14" id="KW-0325">Glycoprotein</keyword>
<evidence type="ECO:0000256" key="11">
    <source>
        <dbReference type="ARBA" id="ARBA00023018"/>
    </source>
</evidence>
<dbReference type="PANTHER" id="PTHR11537:SF246">
    <property type="entry name" value="POTASSIUM VOLTAGE-GATED CHANNEL SUBFAMILY C MEMBER 2-LIKE-RELATED"/>
    <property type="match status" value="1"/>
</dbReference>
<dbReference type="PRINTS" id="PR00169">
    <property type="entry name" value="KCHANNEL"/>
</dbReference>
<keyword evidence="9" id="KW-0630">Potassium</keyword>
<accession>A0A672JFJ8</accession>
<evidence type="ECO:0000256" key="19">
    <source>
        <dbReference type="SAM" id="MobiDB-lite"/>
    </source>
</evidence>
<dbReference type="InterPro" id="IPR003968">
    <property type="entry name" value="K_chnl_volt-dep_Kv"/>
</dbReference>
<feature type="transmembrane region" description="Helical" evidence="20">
    <location>
        <begin position="402"/>
        <end position="419"/>
    </location>
</feature>
<dbReference type="InterPro" id="IPR000210">
    <property type="entry name" value="BTB/POZ_dom"/>
</dbReference>
<evidence type="ECO:0000313" key="23">
    <source>
        <dbReference type="Proteomes" id="UP000472267"/>
    </source>
</evidence>
<evidence type="ECO:0000256" key="10">
    <source>
        <dbReference type="ARBA" id="ARBA00022989"/>
    </source>
</evidence>
<dbReference type="FunFam" id="3.30.710.10:FF:000002">
    <property type="entry name" value="Potassium voltage-gated channel subfamily C member 2"/>
    <property type="match status" value="1"/>
</dbReference>
<keyword evidence="6 20" id="KW-0812">Transmembrane</keyword>
<keyword evidence="7" id="KW-0631">Potassium channel</keyword>
<dbReference type="Gene3D" id="1.10.287.70">
    <property type="match status" value="1"/>
</dbReference>
<dbReference type="InterPro" id="IPR003974">
    <property type="entry name" value="K_chnl_volt-dep_Kv3"/>
</dbReference>
<keyword evidence="23" id="KW-1185">Reference proteome</keyword>
<dbReference type="FunCoup" id="A0A672JFJ8">
    <property type="interactions" value="21"/>
</dbReference>
<feature type="transmembrane region" description="Helical" evidence="20">
    <location>
        <begin position="360"/>
        <end position="381"/>
    </location>
</feature>
<dbReference type="InParanoid" id="A0A672JFJ8"/>
<dbReference type="PRINTS" id="PR01583">
    <property type="entry name" value="KV34CHANNEL"/>
</dbReference>
<evidence type="ECO:0000256" key="14">
    <source>
        <dbReference type="ARBA" id="ARBA00023180"/>
    </source>
</evidence>
<evidence type="ECO:0000256" key="20">
    <source>
        <dbReference type="SAM" id="Phobius"/>
    </source>
</evidence>
<evidence type="ECO:0000256" key="5">
    <source>
        <dbReference type="ARBA" id="ARBA00022553"/>
    </source>
</evidence>
<dbReference type="SMART" id="SM00225">
    <property type="entry name" value="BTB"/>
    <property type="match status" value="1"/>
</dbReference>
<name>A0A672JFJ8_SALFA</name>
<comment type="catalytic activity">
    <reaction evidence="18">
        <text>K(+)(in) = K(+)(out)</text>
        <dbReference type="Rhea" id="RHEA:29463"/>
        <dbReference type="ChEBI" id="CHEBI:29103"/>
    </reaction>
</comment>
<keyword evidence="3" id="KW-1003">Cell membrane</keyword>
<evidence type="ECO:0000256" key="12">
    <source>
        <dbReference type="ARBA" id="ARBA00023065"/>
    </source>
</evidence>
<evidence type="ECO:0000313" key="22">
    <source>
        <dbReference type="Ensembl" id="ENSSFAP00005051885.1"/>
    </source>
</evidence>
<dbReference type="Proteomes" id="UP000472267">
    <property type="component" value="Chromosome 20"/>
</dbReference>
<reference evidence="22" key="2">
    <citation type="submission" date="2025-08" db="UniProtKB">
        <authorList>
            <consortium name="Ensembl"/>
        </authorList>
    </citation>
    <scope>IDENTIFICATION</scope>
</reference>
<evidence type="ECO:0000256" key="4">
    <source>
        <dbReference type="ARBA" id="ARBA00022538"/>
    </source>
</evidence>
<gene>
    <name evidence="22" type="primary">kcnc4</name>
</gene>
<keyword evidence="10 20" id="KW-1133">Transmembrane helix</keyword>
<dbReference type="Gene3D" id="3.30.710.10">
    <property type="entry name" value="Potassium Channel Kv1.1, Chain A"/>
    <property type="match status" value="1"/>
</dbReference>
<comment type="subcellular location">
    <subcellularLocation>
        <location evidence="1">Cell membrane</location>
        <topology evidence="1">Multi-pass membrane protein</topology>
    </subcellularLocation>
    <subcellularLocation>
        <location evidence="17">Presynaptic cell membrane</location>
    </subcellularLocation>
</comment>
<reference evidence="22" key="3">
    <citation type="submission" date="2025-09" db="UniProtKB">
        <authorList>
            <consortium name="Ensembl"/>
        </authorList>
    </citation>
    <scope>IDENTIFICATION</scope>
</reference>
<evidence type="ECO:0000256" key="8">
    <source>
        <dbReference type="ARBA" id="ARBA00022882"/>
    </source>
</evidence>
<keyword evidence="2" id="KW-0813">Transport</keyword>
<dbReference type="RefSeq" id="XP_029973876.1">
    <property type="nucleotide sequence ID" value="XM_030118016.1"/>
</dbReference>
<dbReference type="AlphaFoldDB" id="A0A672JFJ8"/>
<feature type="region of interest" description="Disordered" evidence="19">
    <location>
        <begin position="1"/>
        <end position="24"/>
    </location>
</feature>
<evidence type="ECO:0000256" key="13">
    <source>
        <dbReference type="ARBA" id="ARBA00023136"/>
    </source>
</evidence>
<evidence type="ECO:0000259" key="21">
    <source>
        <dbReference type="SMART" id="SM00225"/>
    </source>
</evidence>
<dbReference type="SUPFAM" id="SSF81324">
    <property type="entry name" value="Voltage-gated potassium channels"/>
    <property type="match status" value="1"/>
</dbReference>
<protein>
    <recommendedName>
        <fullName evidence="21">BTB domain-containing protein</fullName>
    </recommendedName>
</protein>
<keyword evidence="8" id="KW-0851">Voltage-gated channel</keyword>
<dbReference type="InterPro" id="IPR027359">
    <property type="entry name" value="Volt_channel_dom_sf"/>
</dbReference>
<dbReference type="GO" id="GO:0008076">
    <property type="term" value="C:voltage-gated potassium channel complex"/>
    <property type="evidence" value="ECO:0007669"/>
    <property type="project" value="InterPro"/>
</dbReference>
<dbReference type="CDD" id="cd18415">
    <property type="entry name" value="BTB_KCNC2_4"/>
    <property type="match status" value="1"/>
</dbReference>